<accession>A0A9D1R8M3</accession>
<organism evidence="2 3">
    <name type="scientific">Candidatus Dorea gallistercoris</name>
    <dbReference type="NCBI Taxonomy" id="2838542"/>
    <lineage>
        <taxon>Bacteria</taxon>
        <taxon>Bacillati</taxon>
        <taxon>Bacillota</taxon>
        <taxon>Clostridia</taxon>
        <taxon>Lachnospirales</taxon>
        <taxon>Lachnospiraceae</taxon>
        <taxon>Dorea</taxon>
    </lineage>
</organism>
<evidence type="ECO:0000256" key="1">
    <source>
        <dbReference type="SAM" id="MobiDB-lite"/>
    </source>
</evidence>
<dbReference type="AlphaFoldDB" id="A0A9D1R8M3"/>
<evidence type="ECO:0000313" key="3">
    <source>
        <dbReference type="Proteomes" id="UP000824263"/>
    </source>
</evidence>
<comment type="caution">
    <text evidence="2">The sequence shown here is derived from an EMBL/GenBank/DDBJ whole genome shotgun (WGS) entry which is preliminary data.</text>
</comment>
<protein>
    <submittedName>
        <fullName evidence="2">Uncharacterized protein</fullName>
    </submittedName>
</protein>
<feature type="non-terminal residue" evidence="2">
    <location>
        <position position="1"/>
    </location>
</feature>
<reference evidence="2" key="2">
    <citation type="submission" date="2021-04" db="EMBL/GenBank/DDBJ databases">
        <authorList>
            <person name="Gilroy R."/>
        </authorList>
    </citation>
    <scope>NUCLEOTIDE SEQUENCE</scope>
    <source>
        <strain evidence="2">ChiSxjej1B13-11762</strain>
    </source>
</reference>
<dbReference type="Proteomes" id="UP000824263">
    <property type="component" value="Unassembled WGS sequence"/>
</dbReference>
<feature type="region of interest" description="Disordered" evidence="1">
    <location>
        <begin position="144"/>
        <end position="171"/>
    </location>
</feature>
<reference evidence="2" key="1">
    <citation type="journal article" date="2021" name="PeerJ">
        <title>Extensive microbial diversity within the chicken gut microbiome revealed by metagenomics and culture.</title>
        <authorList>
            <person name="Gilroy R."/>
            <person name="Ravi A."/>
            <person name="Getino M."/>
            <person name="Pursley I."/>
            <person name="Horton D.L."/>
            <person name="Alikhan N.F."/>
            <person name="Baker D."/>
            <person name="Gharbi K."/>
            <person name="Hall N."/>
            <person name="Watson M."/>
            <person name="Adriaenssens E.M."/>
            <person name="Foster-Nyarko E."/>
            <person name="Jarju S."/>
            <person name="Secka A."/>
            <person name="Antonio M."/>
            <person name="Oren A."/>
            <person name="Chaudhuri R.R."/>
            <person name="La Ragione R."/>
            <person name="Hildebrand F."/>
            <person name="Pallen M.J."/>
        </authorList>
    </citation>
    <scope>NUCLEOTIDE SEQUENCE</scope>
    <source>
        <strain evidence="2">ChiSxjej1B13-11762</strain>
    </source>
</reference>
<name>A0A9D1R8M3_9FIRM</name>
<dbReference type="EMBL" id="DXGF01000017">
    <property type="protein sequence ID" value="HIW82865.1"/>
    <property type="molecule type" value="Genomic_DNA"/>
</dbReference>
<sequence length="343" mass="39113">VRESVLSVKKEDLKRYKKASLPSGLGLSSQFSEKQIGNAIAGYASNCRKEDIVVMFDNAFGGSGKKGMVFSTEGFYCDDLSVLRKKRPLPLPVRYQELQSVETDGGTLLLYLKDGRLEKAFGSIYSGFIAEALNRIVERISKEEKTAGEKAAQPEPELAREEEKPGEAKPETEDIFGCIWAEESEGREELVLFNLERREIYQIYPAPFSQREMETMRTLVYFAAARIETFPDGSRRLAELNRLESRYIKVTVLWDEITDTCFTFADSETEEHKYRIRQEILGMDEDELYFMMLDEELGEELILSAVNKAGAGSPVSLCHAPFFEEEEYLKEQKSAEEFRKRGV</sequence>
<gene>
    <name evidence="2" type="ORF">H9873_00865</name>
</gene>
<evidence type="ECO:0000313" key="2">
    <source>
        <dbReference type="EMBL" id="HIW82865.1"/>
    </source>
</evidence>
<proteinExistence type="predicted"/>
<feature type="compositionally biased region" description="Basic and acidic residues" evidence="1">
    <location>
        <begin position="157"/>
        <end position="171"/>
    </location>
</feature>